<evidence type="ECO:0000259" key="13">
    <source>
        <dbReference type="PROSITE" id="PS50929"/>
    </source>
</evidence>
<dbReference type="AlphaFoldDB" id="A0A1H6CNI4"/>
<dbReference type="RefSeq" id="WP_146087480.1">
    <property type="nucleotide sequence ID" value="NZ_FNVO01000010.1"/>
</dbReference>
<evidence type="ECO:0000313" key="15">
    <source>
        <dbReference type="Proteomes" id="UP000236723"/>
    </source>
</evidence>
<dbReference type="InterPro" id="IPR036640">
    <property type="entry name" value="ABC1_TM_sf"/>
</dbReference>
<accession>A0A1H6CNI4</accession>
<keyword evidence="5 11" id="KW-0812">Transmembrane</keyword>
<dbReference type="InterPro" id="IPR003593">
    <property type="entry name" value="AAA+_ATPase"/>
</dbReference>
<dbReference type="PROSITE" id="PS50893">
    <property type="entry name" value="ABC_TRANSPORTER_2"/>
    <property type="match status" value="1"/>
</dbReference>
<keyword evidence="15" id="KW-1185">Reference proteome</keyword>
<organism evidence="14 15">
    <name type="scientific">Thermomonospora echinospora</name>
    <dbReference type="NCBI Taxonomy" id="1992"/>
    <lineage>
        <taxon>Bacteria</taxon>
        <taxon>Bacillati</taxon>
        <taxon>Actinomycetota</taxon>
        <taxon>Actinomycetes</taxon>
        <taxon>Streptosporangiales</taxon>
        <taxon>Thermomonosporaceae</taxon>
        <taxon>Thermomonospora</taxon>
    </lineage>
</organism>
<dbReference type="PROSITE" id="PS50929">
    <property type="entry name" value="ABC_TM1F"/>
    <property type="match status" value="1"/>
</dbReference>
<keyword evidence="7 14" id="KW-0067">ATP-binding</keyword>
<feature type="transmembrane region" description="Helical" evidence="11">
    <location>
        <begin position="238"/>
        <end position="264"/>
    </location>
</feature>
<dbReference type="SUPFAM" id="SSF52540">
    <property type="entry name" value="P-loop containing nucleoside triphosphate hydrolases"/>
    <property type="match status" value="1"/>
</dbReference>
<dbReference type="InterPro" id="IPR011527">
    <property type="entry name" value="ABC1_TM_dom"/>
</dbReference>
<evidence type="ECO:0000313" key="14">
    <source>
        <dbReference type="EMBL" id="SEG74531.1"/>
    </source>
</evidence>
<keyword evidence="9 11" id="KW-0472">Membrane</keyword>
<evidence type="ECO:0000256" key="9">
    <source>
        <dbReference type="ARBA" id="ARBA00023136"/>
    </source>
</evidence>
<keyword evidence="3" id="KW-1003">Cell membrane</keyword>
<dbReference type="InterPro" id="IPR027417">
    <property type="entry name" value="P-loop_NTPase"/>
</dbReference>
<dbReference type="GO" id="GO:0140359">
    <property type="term" value="F:ABC-type transporter activity"/>
    <property type="evidence" value="ECO:0007669"/>
    <property type="project" value="InterPro"/>
</dbReference>
<comment type="similarity">
    <text evidence="10">Belongs to the ABC transporter superfamily. Siderophore-Fe(3+) uptake transporter (SIUT) (TC 3.A.1.21) family.</text>
</comment>
<dbReference type="GO" id="GO:0005886">
    <property type="term" value="C:plasma membrane"/>
    <property type="evidence" value="ECO:0007669"/>
    <property type="project" value="UniProtKB-SubCell"/>
</dbReference>
<evidence type="ECO:0000256" key="3">
    <source>
        <dbReference type="ARBA" id="ARBA00022475"/>
    </source>
</evidence>
<dbReference type="PANTHER" id="PTHR24221">
    <property type="entry name" value="ATP-BINDING CASSETTE SUB-FAMILY B"/>
    <property type="match status" value="1"/>
</dbReference>
<dbReference type="GO" id="GO:0034040">
    <property type="term" value="F:ATPase-coupled lipid transmembrane transporter activity"/>
    <property type="evidence" value="ECO:0007669"/>
    <property type="project" value="TreeGrafter"/>
</dbReference>
<keyword evidence="2" id="KW-0813">Transport</keyword>
<dbReference type="Pfam" id="PF00005">
    <property type="entry name" value="ABC_tran"/>
    <property type="match status" value="1"/>
</dbReference>
<dbReference type="PROSITE" id="PS00211">
    <property type="entry name" value="ABC_TRANSPORTER_1"/>
    <property type="match status" value="1"/>
</dbReference>
<dbReference type="Pfam" id="PF00664">
    <property type="entry name" value="ABC_membrane"/>
    <property type="match status" value="1"/>
</dbReference>
<dbReference type="InterPro" id="IPR003439">
    <property type="entry name" value="ABC_transporter-like_ATP-bd"/>
</dbReference>
<evidence type="ECO:0000256" key="5">
    <source>
        <dbReference type="ARBA" id="ARBA00022692"/>
    </source>
</evidence>
<evidence type="ECO:0000256" key="6">
    <source>
        <dbReference type="ARBA" id="ARBA00022741"/>
    </source>
</evidence>
<evidence type="ECO:0000256" key="10">
    <source>
        <dbReference type="ARBA" id="ARBA00023455"/>
    </source>
</evidence>
<protein>
    <submittedName>
        <fullName evidence="14">ATP-binding cassette, subfamily B</fullName>
    </submittedName>
</protein>
<dbReference type="Gene3D" id="1.20.1560.10">
    <property type="entry name" value="ABC transporter type 1, transmembrane domain"/>
    <property type="match status" value="1"/>
</dbReference>
<name>A0A1H6CNI4_9ACTN</name>
<dbReference type="InterPro" id="IPR039421">
    <property type="entry name" value="Type_1_exporter"/>
</dbReference>
<keyword evidence="6" id="KW-0547">Nucleotide-binding</keyword>
<dbReference type="Proteomes" id="UP000236723">
    <property type="component" value="Unassembled WGS sequence"/>
</dbReference>
<keyword evidence="4" id="KW-0997">Cell inner membrane</keyword>
<proteinExistence type="inferred from homology"/>
<evidence type="ECO:0000256" key="7">
    <source>
        <dbReference type="ARBA" id="ARBA00022840"/>
    </source>
</evidence>
<comment type="subcellular location">
    <subcellularLocation>
        <location evidence="1">Cell inner membrane</location>
        <topology evidence="1">Multi-pass membrane protein</topology>
    </subcellularLocation>
</comment>
<dbReference type="PANTHER" id="PTHR24221:SF654">
    <property type="entry name" value="ATP-BINDING CASSETTE SUB-FAMILY B MEMBER 6"/>
    <property type="match status" value="1"/>
</dbReference>
<dbReference type="SMART" id="SM00382">
    <property type="entry name" value="AAA"/>
    <property type="match status" value="1"/>
</dbReference>
<evidence type="ECO:0000256" key="2">
    <source>
        <dbReference type="ARBA" id="ARBA00022448"/>
    </source>
</evidence>
<evidence type="ECO:0000256" key="1">
    <source>
        <dbReference type="ARBA" id="ARBA00004429"/>
    </source>
</evidence>
<dbReference type="FunFam" id="3.40.50.300:FF:000221">
    <property type="entry name" value="Multidrug ABC transporter ATP-binding protein"/>
    <property type="match status" value="1"/>
</dbReference>
<evidence type="ECO:0000256" key="4">
    <source>
        <dbReference type="ARBA" id="ARBA00022519"/>
    </source>
</evidence>
<feature type="transmembrane region" description="Helical" evidence="11">
    <location>
        <begin position="138"/>
        <end position="155"/>
    </location>
</feature>
<evidence type="ECO:0000256" key="8">
    <source>
        <dbReference type="ARBA" id="ARBA00022989"/>
    </source>
</evidence>
<dbReference type="GO" id="GO:0005524">
    <property type="term" value="F:ATP binding"/>
    <property type="evidence" value="ECO:0007669"/>
    <property type="project" value="UniProtKB-KW"/>
</dbReference>
<dbReference type="CDD" id="cd18550">
    <property type="entry name" value="ABC_6TM_exporter_like"/>
    <property type="match status" value="1"/>
</dbReference>
<dbReference type="EMBL" id="FNVO01000010">
    <property type="protein sequence ID" value="SEG74531.1"/>
    <property type="molecule type" value="Genomic_DNA"/>
</dbReference>
<feature type="transmembrane region" description="Helical" evidence="11">
    <location>
        <begin position="53"/>
        <end position="76"/>
    </location>
</feature>
<dbReference type="InterPro" id="IPR017871">
    <property type="entry name" value="ABC_transporter-like_CS"/>
</dbReference>
<dbReference type="SUPFAM" id="SSF90123">
    <property type="entry name" value="ABC transporter transmembrane region"/>
    <property type="match status" value="1"/>
</dbReference>
<feature type="transmembrane region" description="Helical" evidence="11">
    <location>
        <begin position="12"/>
        <end position="33"/>
    </location>
</feature>
<feature type="transmembrane region" description="Helical" evidence="11">
    <location>
        <begin position="161"/>
        <end position="179"/>
    </location>
</feature>
<keyword evidence="8 11" id="KW-1133">Transmembrane helix</keyword>
<feature type="domain" description="ABC transporter" evidence="12">
    <location>
        <begin position="337"/>
        <end position="570"/>
    </location>
</feature>
<dbReference type="GO" id="GO:0016887">
    <property type="term" value="F:ATP hydrolysis activity"/>
    <property type="evidence" value="ECO:0007669"/>
    <property type="project" value="InterPro"/>
</dbReference>
<evidence type="ECO:0000259" key="12">
    <source>
        <dbReference type="PROSITE" id="PS50893"/>
    </source>
</evidence>
<dbReference type="OrthoDB" id="9806127at2"/>
<gene>
    <name evidence="14" type="ORF">SAMN04489712_110238</name>
</gene>
<reference evidence="15" key="1">
    <citation type="submission" date="2016-10" db="EMBL/GenBank/DDBJ databases">
        <authorList>
            <person name="Varghese N."/>
            <person name="Submissions S."/>
        </authorList>
    </citation>
    <scope>NUCLEOTIDE SEQUENCE [LARGE SCALE GENOMIC DNA]</scope>
    <source>
        <strain evidence="15">DSM 43163</strain>
    </source>
</reference>
<dbReference type="Gene3D" id="3.40.50.300">
    <property type="entry name" value="P-loop containing nucleotide triphosphate hydrolases"/>
    <property type="match status" value="1"/>
</dbReference>
<sequence>MNRRVLSLFRPYRRQILLITLVILVSAGLGAVLPFLTRELVDEGLFAPGGPRIGLLCGLLAVMVALTALAGGLGVLQSYWAGRMGQDVMEGLRGGLYAHLQRLPLTFFTRTRTGEIQSRVIGDVAEVQTTVSTTVPTMLANVLTCAATLTAMVALSWRLTLVTVALLPIAAWLTAKVAVHQRRVIAAVQRSRAEMNVIAEETLSVSGILLARVFGRTDHGVQRFQHESRRLSRLQLRAAVSAQALNAALQALFLIMPAVVYVAAGFAGTTTPGTLLAFTSLQARLFLPAGQLMQVTVQFRAATAVFERIFEYFDLPAGVVDGPGARAVRREETRGEIRLDRVTFRHDGQAALQDVTLTIRPGQFAAVVGASGSGKTTLTHLVMRLHDPDHGRITLDGTDLRHLTRDSLAALFGVVTQEPVLLHATIADNLRYAKPSATPAELEAACRAARIHDRIMRLPDGYDSVVGERGSRLSGGEKQRLAIARAILNDPRVLILDEATSALDAESERQVQQALLPLLAGRTTIAVTHRLDMIRAADVIFVLHEGRLVEQGSHDELIHSAGRYAELHHLWSTGTLSSPTP</sequence>
<feature type="domain" description="ABC transmembrane type-1" evidence="13">
    <location>
        <begin position="17"/>
        <end position="301"/>
    </location>
</feature>
<evidence type="ECO:0000256" key="11">
    <source>
        <dbReference type="SAM" id="Phobius"/>
    </source>
</evidence>